<dbReference type="SUPFAM" id="SSF55890">
    <property type="entry name" value="Sporulation response regulatory protein Spo0B"/>
    <property type="match status" value="1"/>
</dbReference>
<dbReference type="AlphaFoldDB" id="A0A1Y0ISM0"/>
<keyword evidence="1" id="KW-0597">Phosphoprotein</keyword>
<evidence type="ECO:0000256" key="2">
    <source>
        <dbReference type="ARBA" id="ARBA00022679"/>
    </source>
</evidence>
<sequence length="197" mass="22917">MSMNQNLPSEQTNVLEIRRLMEDSLDVLRTYRHDLMNQVQLLHAYSQMKKFDRLQEPIQNLIAEAQRHTEMSAIASPMISYVVLTRDICYQMLHLHASYEQLETPSLPAESRAAQVLFDLLDTVGKHSMTLLEPLRMDVWIVAFGQGYEIGWFLDSAGDSEPDFSAWAEKWMQQGIEFKQLQEEDGIEYSIRFQAQE</sequence>
<dbReference type="OrthoDB" id="2375606at2"/>
<gene>
    <name evidence="5" type="ORF">CBW65_21520</name>
</gene>
<dbReference type="EMBL" id="CP021434">
    <property type="protein sequence ID" value="ARU63270.1"/>
    <property type="molecule type" value="Genomic_DNA"/>
</dbReference>
<dbReference type="InterPro" id="IPR039506">
    <property type="entry name" value="SPOB_a"/>
</dbReference>
<protein>
    <recommendedName>
        <fullName evidence="4">SpoOB alpha-helical domain-containing protein</fullName>
    </recommendedName>
</protein>
<evidence type="ECO:0000313" key="6">
    <source>
        <dbReference type="Proteomes" id="UP000195437"/>
    </source>
</evidence>
<dbReference type="Pfam" id="PF14689">
    <property type="entry name" value="SPOB_a"/>
    <property type="match status" value="1"/>
</dbReference>
<keyword evidence="3" id="KW-0418">Kinase</keyword>
<dbReference type="Proteomes" id="UP000195437">
    <property type="component" value="Chromosome"/>
</dbReference>
<reference evidence="6" key="1">
    <citation type="submission" date="2017-05" db="EMBL/GenBank/DDBJ databases">
        <authorList>
            <person name="Sung H."/>
        </authorList>
    </citation>
    <scope>NUCLEOTIDE SEQUENCE [LARGE SCALE GENOMIC DNA]</scope>
    <source>
        <strain evidence="6">AR23208</strain>
    </source>
</reference>
<dbReference type="InterPro" id="IPR016120">
    <property type="entry name" value="Sig_transdc_His_kin_SpoOB"/>
</dbReference>
<keyword evidence="6" id="KW-1185">Reference proteome</keyword>
<evidence type="ECO:0000256" key="1">
    <source>
        <dbReference type="ARBA" id="ARBA00022553"/>
    </source>
</evidence>
<evidence type="ECO:0000259" key="4">
    <source>
        <dbReference type="Pfam" id="PF14689"/>
    </source>
</evidence>
<organism evidence="5 6">
    <name type="scientific">Tumebacillus avium</name>
    <dbReference type="NCBI Taxonomy" id="1903704"/>
    <lineage>
        <taxon>Bacteria</taxon>
        <taxon>Bacillati</taxon>
        <taxon>Bacillota</taxon>
        <taxon>Bacilli</taxon>
        <taxon>Bacillales</taxon>
        <taxon>Alicyclobacillaceae</taxon>
        <taxon>Tumebacillus</taxon>
    </lineage>
</organism>
<dbReference type="KEGG" id="tum:CBW65_21520"/>
<proteinExistence type="predicted"/>
<dbReference type="RefSeq" id="WP_087458614.1">
    <property type="nucleotide sequence ID" value="NZ_CP021434.1"/>
</dbReference>
<dbReference type="Gene3D" id="1.10.287.130">
    <property type="match status" value="1"/>
</dbReference>
<name>A0A1Y0ISM0_9BACL</name>
<evidence type="ECO:0000256" key="3">
    <source>
        <dbReference type="ARBA" id="ARBA00022777"/>
    </source>
</evidence>
<feature type="domain" description="SpoOB alpha-helical" evidence="4">
    <location>
        <begin position="21"/>
        <end position="70"/>
    </location>
</feature>
<keyword evidence="2" id="KW-0808">Transferase</keyword>
<evidence type="ECO:0000313" key="5">
    <source>
        <dbReference type="EMBL" id="ARU63270.1"/>
    </source>
</evidence>
<accession>A0A1Y0ISM0</accession>
<dbReference type="GO" id="GO:0000155">
    <property type="term" value="F:phosphorelay sensor kinase activity"/>
    <property type="evidence" value="ECO:0007669"/>
    <property type="project" value="InterPro"/>
</dbReference>